<evidence type="ECO:0000313" key="2">
    <source>
        <dbReference type="Proteomes" id="UP000078103"/>
    </source>
</evidence>
<proteinExistence type="predicted"/>
<organism evidence="1 2">
    <name type="scientific">Eikenella corrodens</name>
    <dbReference type="NCBI Taxonomy" id="539"/>
    <lineage>
        <taxon>Bacteria</taxon>
        <taxon>Pseudomonadati</taxon>
        <taxon>Pseudomonadota</taxon>
        <taxon>Betaproteobacteria</taxon>
        <taxon>Neisseriales</taxon>
        <taxon>Neisseriaceae</taxon>
        <taxon>Eikenella</taxon>
    </lineage>
</organism>
<name>A0A1A9RT15_EIKCO</name>
<dbReference type="EMBL" id="LXSH01000011">
    <property type="protein sequence ID" value="OAM23850.1"/>
    <property type="molecule type" value="Genomic_DNA"/>
</dbReference>
<evidence type="ECO:0008006" key="3">
    <source>
        <dbReference type="Google" id="ProtNLM"/>
    </source>
</evidence>
<dbReference type="Proteomes" id="UP000078103">
    <property type="component" value="Unassembled WGS sequence"/>
</dbReference>
<sequence>MCRLLFQVACKANSQYFLFFERRRKNDLSRTHAVCAATVGTPAGASEIWGFIEQNRLYAELDSYNPEQGLPSIGKTPWATVGARLYVESKKPDGKITAQGSRPKLFSLRQAVSGSLKALPLPENAAALPPAAQTQKARFHERDLHPLLCKFLAEHPVFAAQSRTIFHEKSGKSQKGADKWLYPDMVGVQFEYADYEHGSLQAWMRKFDRLPIKIFSFEIKKHLDFGNYKEYFFQAVSNSSWANEGYLVALSVPQDGEFREALQKLSQSFGIGIILLDAANLSQSEILSPAKYKKQMDYAVMYELAFKNPDFSQFLTTITEYDHKNPHRYLSEFDEVLDDDAMAKYLVTKGILSDGKDGTI</sequence>
<evidence type="ECO:0000313" key="1">
    <source>
        <dbReference type="EMBL" id="OAM23850.1"/>
    </source>
</evidence>
<comment type="caution">
    <text evidence="1">The sequence shown here is derived from an EMBL/GenBank/DDBJ whole genome shotgun (WGS) entry which is preliminary data.</text>
</comment>
<dbReference type="RefSeq" id="WP_064105297.1">
    <property type="nucleotide sequence ID" value="NZ_LXSH01000011.1"/>
</dbReference>
<accession>A0A1A9RT15</accession>
<dbReference type="AlphaFoldDB" id="A0A1A9RT15"/>
<gene>
    <name evidence="1" type="ORF">A7P89_02895</name>
</gene>
<protein>
    <recommendedName>
        <fullName evidence="3">HrgA protein</fullName>
    </recommendedName>
</protein>
<reference evidence="2" key="1">
    <citation type="submission" date="2016-05" db="EMBL/GenBank/DDBJ databases">
        <title>Draft genome of Corynebacterium afermentans subsp. afermentans LCDC 88199T.</title>
        <authorList>
            <person name="Bernier A.-M."/>
            <person name="Bernard K."/>
        </authorList>
    </citation>
    <scope>NUCLEOTIDE SEQUENCE [LARGE SCALE GENOMIC DNA]</scope>
    <source>
        <strain evidence="2">NML120819</strain>
    </source>
</reference>